<dbReference type="SUPFAM" id="SSF57903">
    <property type="entry name" value="FYVE/PHD zinc finger"/>
    <property type="match status" value="5"/>
</dbReference>
<feature type="compositionally biased region" description="Low complexity" evidence="10">
    <location>
        <begin position="1135"/>
        <end position="1152"/>
    </location>
</feature>
<dbReference type="PROSITE" id="PS51805">
    <property type="entry name" value="EPHD"/>
    <property type="match status" value="1"/>
</dbReference>
<dbReference type="InterPro" id="IPR001841">
    <property type="entry name" value="Znf_RING"/>
</dbReference>
<dbReference type="InterPro" id="IPR034732">
    <property type="entry name" value="EPHD"/>
</dbReference>
<dbReference type="PANTHER" id="PTHR45888:SF1">
    <property type="entry name" value="HISTONE-LYSINE N-METHYLTRANSFERASE 2C"/>
    <property type="match status" value="1"/>
</dbReference>
<sequence>MFLLGFLGFTKGQQEETAGASAVAVSAEGEEEEQSSSPLPASPETGAAQTSSASGEAKSSEQLCAFCYCGGRSLLGQGDLKPFRVTPGYDPPLPQSSAEDGHDRDDKSGAASQSGRHRGPESVGPEEGGGRFWDELRHVGLPDGIDVRTFFDESVLVLVRVLLLFNVTLMAPDSIVHIVSALEHPSSAVRRGVIARTITPARGPPAPFRTSGGALSCAQSTLNWPSANHCAYCKRLGASIKCCEEGCDRSYHYPCAGAAGTFQDFRRRSVLCTEHIELAVSKYEEEANCILCDSPGDLLDQLFCTSCGLHYHGMCLDISVTPLKRAGWQCPECKVCQTCKEPGEDTKMLVCDMCDKGYHTFCLQPAMDTIPTNGWRCKNCRMCVQCGTRSSEQWHHNSLLCQNCGEQQDTTVPCLCPSDVDPDAHKDLLSCHQCKRNASFVSDPVRTDAEGIQAEIQSHVDAEENTQPVPSNNDSELDKVQDVEPHQPVSEMPSEEKQEDEKQLTVTSPQETKGPEVSEPHEQQLDSAPETSTVQQLVSSFETEEPPETSATLMENISQNEDDSKPCLEEQKTNLSPTKEPTPACTSHEEEPMEVSFTDEPSTVSHGVTVEPEVSTAKTTPGVQSQDITDVMVQQHDITPESRVQETDITMDSDERCLAKLSSLVEERTSLQQPPCRQPESLPLVVHGASQLQYQAQAVSGQAISNVPSSTFIPFTPKIGMGKPAISKRKFSPGRPRVKQQINIMEPICTFKEEEENAMHNTVVIFSSTDTFTMKQDMCVVCGSFGQGVEGRLLACAQCGQCYHPFCVNIKITKVVLSKGWRCLECTVCEACGQASDPGRLLLCDDCDISYHTYCLDPPLQNVPNGSWKCKWCVSCTQCGATSAGLRCEWQNNYTQCAPCASLASCPLCQQDYNEEEIILQCRQCDRWMHASCQGIHSEEEVEKIADTSFDCSLCQGHTPLSPAPGTPAKSCLDLVESVLMPQRVTKARDPDLTRTYTQDGVCLTESGLSQLQSLANAASRRRRSKPKLKLKIINQNSVAVLQTPPDPQTELSRDGDLDDTKSLDVAPLTEDASVSSQTHLGRTHPRQVHEEPLDGILSPELDKMVTDESILSRLYKIPELGGKDVEDLFTAVLSPSTSQPPQMPQQIQGAQTLQGAE</sequence>
<evidence type="ECO:0000256" key="1">
    <source>
        <dbReference type="ARBA" id="ARBA00004123"/>
    </source>
</evidence>
<dbReference type="InterPro" id="IPR013083">
    <property type="entry name" value="Znf_RING/FYVE/PHD"/>
</dbReference>
<feature type="compositionally biased region" description="Polar residues" evidence="10">
    <location>
        <begin position="550"/>
        <end position="559"/>
    </location>
</feature>
<comment type="subcellular location">
    <subcellularLocation>
        <location evidence="1">Nucleus</location>
    </subcellularLocation>
</comment>
<keyword evidence="6" id="KW-0805">Transcription regulation</keyword>
<feature type="domain" description="PHD-type" evidence="11">
    <location>
        <begin position="826"/>
        <end position="876"/>
    </location>
</feature>
<feature type="compositionally biased region" description="Polar residues" evidence="10">
    <location>
        <begin position="465"/>
        <end position="474"/>
    </location>
</feature>
<dbReference type="Proteomes" id="UP000290572">
    <property type="component" value="Unassembled WGS sequence"/>
</dbReference>
<dbReference type="FunFam" id="3.30.40.10:FF:000070">
    <property type="entry name" value="Histone-lysine N-methyltransferase"/>
    <property type="match status" value="1"/>
</dbReference>
<accession>A0A498P1M8</accession>
<protein>
    <submittedName>
        <fullName evidence="13">Histone-lysine N-methyltransferase 2C-like protein</fullName>
    </submittedName>
</protein>
<comment type="caution">
    <text evidence="13">The sequence shown here is derived from an EMBL/GenBank/DDBJ whole genome shotgun (WGS) entry which is preliminary data.</text>
</comment>
<evidence type="ECO:0000259" key="12">
    <source>
        <dbReference type="PROSITE" id="PS51805"/>
    </source>
</evidence>
<feature type="compositionally biased region" description="Basic and acidic residues" evidence="10">
    <location>
        <begin position="1052"/>
        <end position="1063"/>
    </location>
</feature>
<feature type="compositionally biased region" description="Polar residues" evidence="10">
    <location>
        <begin position="525"/>
        <end position="541"/>
    </location>
</feature>
<evidence type="ECO:0000259" key="11">
    <source>
        <dbReference type="PROSITE" id="PS50016"/>
    </source>
</evidence>
<evidence type="ECO:0000256" key="2">
    <source>
        <dbReference type="ARBA" id="ARBA00022723"/>
    </source>
</evidence>
<keyword evidence="4 9" id="KW-0863">Zinc-finger</keyword>
<reference evidence="13 14" key="1">
    <citation type="submission" date="2018-03" db="EMBL/GenBank/DDBJ databases">
        <title>Draft genome sequence of Rohu Carp (Labeo rohita).</title>
        <authorList>
            <person name="Das P."/>
            <person name="Kushwaha B."/>
            <person name="Joshi C.G."/>
            <person name="Kumar D."/>
            <person name="Nagpure N.S."/>
            <person name="Sahoo L."/>
            <person name="Das S.P."/>
            <person name="Bit A."/>
            <person name="Patnaik S."/>
            <person name="Meher P.K."/>
            <person name="Jayasankar P."/>
            <person name="Koringa P.G."/>
            <person name="Patel N.V."/>
            <person name="Hinsu A.T."/>
            <person name="Kumar R."/>
            <person name="Pandey M."/>
            <person name="Agarwal S."/>
            <person name="Srivastava S."/>
            <person name="Singh M."/>
            <person name="Iquebal M.A."/>
            <person name="Jaiswal S."/>
            <person name="Angadi U.B."/>
            <person name="Kumar N."/>
            <person name="Raza M."/>
            <person name="Shah T.M."/>
            <person name="Rai A."/>
            <person name="Jena J.K."/>
        </authorList>
    </citation>
    <scope>NUCLEOTIDE SEQUENCE [LARGE SCALE GENOMIC DNA]</scope>
    <source>
        <strain evidence="13">DASCIFA01</strain>
        <tissue evidence="13">Testis</tissue>
    </source>
</reference>
<feature type="domain" description="PHD-type" evidence="11">
    <location>
        <begin position="903"/>
        <end position="958"/>
    </location>
</feature>
<feature type="region of interest" description="Disordered" evidence="10">
    <location>
        <begin position="1040"/>
        <end position="1095"/>
    </location>
</feature>
<feature type="compositionally biased region" description="Basic and acidic residues" evidence="10">
    <location>
        <begin position="99"/>
        <end position="108"/>
    </location>
</feature>
<keyword evidence="13" id="KW-0489">Methyltransferase</keyword>
<dbReference type="EMBL" id="QBIY01004774">
    <property type="protein sequence ID" value="RXN38522.1"/>
    <property type="molecule type" value="Genomic_DNA"/>
</dbReference>
<evidence type="ECO:0000256" key="9">
    <source>
        <dbReference type="PROSITE-ProRule" id="PRU00146"/>
    </source>
</evidence>
<name>A0A498P1M8_LABRO</name>
<feature type="region of interest" description="Disordered" evidence="10">
    <location>
        <begin position="83"/>
        <end position="131"/>
    </location>
</feature>
<feature type="region of interest" description="Disordered" evidence="10">
    <location>
        <begin position="1135"/>
        <end position="1158"/>
    </location>
</feature>
<dbReference type="PANTHER" id="PTHR45888">
    <property type="entry name" value="HL01030P-RELATED"/>
    <property type="match status" value="1"/>
</dbReference>
<keyword evidence="2" id="KW-0479">Metal-binding</keyword>
<evidence type="ECO:0000256" key="5">
    <source>
        <dbReference type="ARBA" id="ARBA00022833"/>
    </source>
</evidence>
<dbReference type="GO" id="GO:0003713">
    <property type="term" value="F:transcription coactivator activity"/>
    <property type="evidence" value="ECO:0007669"/>
    <property type="project" value="TreeGrafter"/>
</dbReference>
<feature type="compositionally biased region" description="Basic and acidic residues" evidence="10">
    <location>
        <begin position="562"/>
        <end position="572"/>
    </location>
</feature>
<feature type="region of interest" description="Disordered" evidence="10">
    <location>
        <begin position="14"/>
        <end position="56"/>
    </location>
</feature>
<evidence type="ECO:0000313" key="14">
    <source>
        <dbReference type="Proteomes" id="UP000290572"/>
    </source>
</evidence>
<gene>
    <name evidence="13" type="ORF">ROHU_001029</name>
</gene>
<proteinExistence type="predicted"/>
<dbReference type="Gene3D" id="3.30.40.10">
    <property type="entry name" value="Zinc/RING finger domain, C3HC4 (zinc finger)"/>
    <property type="match status" value="5"/>
</dbReference>
<feature type="compositionally biased region" description="Basic and acidic residues" evidence="10">
    <location>
        <begin position="513"/>
        <end position="524"/>
    </location>
</feature>
<evidence type="ECO:0000256" key="3">
    <source>
        <dbReference type="ARBA" id="ARBA00022737"/>
    </source>
</evidence>
<dbReference type="Pfam" id="PF00628">
    <property type="entry name" value="PHD"/>
    <property type="match status" value="5"/>
</dbReference>
<dbReference type="GO" id="GO:0042800">
    <property type="term" value="F:histone H3K4 methyltransferase activity"/>
    <property type="evidence" value="ECO:0007669"/>
    <property type="project" value="TreeGrafter"/>
</dbReference>
<feature type="compositionally biased region" description="Low complexity" evidence="10">
    <location>
        <begin position="15"/>
        <end position="27"/>
    </location>
</feature>
<dbReference type="CDD" id="cd15513">
    <property type="entry name" value="PHD5_KMT2C_like"/>
    <property type="match status" value="1"/>
</dbReference>
<feature type="domain" description="PHD-type" evidence="11">
    <location>
        <begin position="776"/>
        <end position="829"/>
    </location>
</feature>
<dbReference type="InterPro" id="IPR047004">
    <property type="entry name" value="KMT2C_PHD2"/>
</dbReference>
<dbReference type="InterPro" id="IPR011011">
    <property type="entry name" value="Znf_FYVE_PHD"/>
</dbReference>
<dbReference type="CDD" id="cd15594">
    <property type="entry name" value="PHD2_KMT2C"/>
    <property type="match status" value="1"/>
</dbReference>
<dbReference type="AlphaFoldDB" id="A0A498P1M8"/>
<feature type="compositionally biased region" description="Basic and acidic residues" evidence="10">
    <location>
        <begin position="494"/>
        <end position="503"/>
    </location>
</feature>
<dbReference type="GO" id="GO:0008270">
    <property type="term" value="F:zinc ion binding"/>
    <property type="evidence" value="ECO:0007669"/>
    <property type="project" value="UniProtKB-KW"/>
</dbReference>
<keyword evidence="5" id="KW-0862">Zinc</keyword>
<evidence type="ECO:0000256" key="4">
    <source>
        <dbReference type="ARBA" id="ARBA00022771"/>
    </source>
</evidence>
<dbReference type="InterPro" id="IPR001965">
    <property type="entry name" value="Znf_PHD"/>
</dbReference>
<evidence type="ECO:0000256" key="8">
    <source>
        <dbReference type="ARBA" id="ARBA00023242"/>
    </source>
</evidence>
<dbReference type="CDD" id="cd15509">
    <property type="entry name" value="PHD1_KMT2C_like"/>
    <property type="match status" value="1"/>
</dbReference>
<dbReference type="GO" id="GO:0045944">
    <property type="term" value="P:positive regulation of transcription by RNA polymerase II"/>
    <property type="evidence" value="ECO:0007669"/>
    <property type="project" value="TreeGrafter"/>
</dbReference>
<keyword evidence="8" id="KW-0539">Nucleus</keyword>
<evidence type="ECO:0000256" key="10">
    <source>
        <dbReference type="SAM" id="MobiDB-lite"/>
    </source>
</evidence>
<dbReference type="FunFam" id="3.30.40.10:FF:000407">
    <property type="entry name" value="Histone-lysine N-methyltransferase MLL3"/>
    <property type="match status" value="1"/>
</dbReference>
<keyword evidence="3" id="KW-0677">Repeat</keyword>
<feature type="region of interest" description="Disordered" evidence="10">
    <location>
        <begin position="459"/>
        <end position="623"/>
    </location>
</feature>
<dbReference type="FunFam" id="3.30.40.10:FF:000095">
    <property type="entry name" value="Histone-lysine N-methyltransferase 2C"/>
    <property type="match status" value="1"/>
</dbReference>
<dbReference type="InterPro" id="IPR019787">
    <property type="entry name" value="Znf_PHD-finger"/>
</dbReference>
<dbReference type="STRING" id="84645.A0A498P1M8"/>
<keyword evidence="13" id="KW-0808">Transferase</keyword>
<dbReference type="GO" id="GO:0044666">
    <property type="term" value="C:MLL3/4 complex"/>
    <property type="evidence" value="ECO:0007669"/>
    <property type="project" value="TreeGrafter"/>
</dbReference>
<feature type="compositionally biased region" description="Basic and acidic residues" evidence="10">
    <location>
        <begin position="476"/>
        <end position="485"/>
    </location>
</feature>
<feature type="domain" description="PHD-type" evidence="11">
    <location>
        <begin position="333"/>
        <end position="383"/>
    </location>
</feature>
<feature type="compositionally biased region" description="Low complexity" evidence="10">
    <location>
        <begin position="35"/>
        <end position="44"/>
    </location>
</feature>
<evidence type="ECO:0000256" key="6">
    <source>
        <dbReference type="ARBA" id="ARBA00023015"/>
    </source>
</evidence>
<dbReference type="PROSITE" id="PS50016">
    <property type="entry name" value="ZF_PHD_2"/>
    <property type="match status" value="4"/>
</dbReference>
<evidence type="ECO:0000313" key="13">
    <source>
        <dbReference type="EMBL" id="RXN38522.1"/>
    </source>
</evidence>
<keyword evidence="14" id="KW-1185">Reference proteome</keyword>
<keyword evidence="7" id="KW-0804">Transcription</keyword>
<dbReference type="SMART" id="SM00184">
    <property type="entry name" value="RING"/>
    <property type="match status" value="5"/>
</dbReference>
<organism evidence="13 14">
    <name type="scientific">Labeo rohita</name>
    <name type="common">Indian major carp</name>
    <name type="synonym">Cyprinus rohita</name>
    <dbReference type="NCBI Taxonomy" id="84645"/>
    <lineage>
        <taxon>Eukaryota</taxon>
        <taxon>Metazoa</taxon>
        <taxon>Chordata</taxon>
        <taxon>Craniata</taxon>
        <taxon>Vertebrata</taxon>
        <taxon>Euteleostomi</taxon>
        <taxon>Actinopterygii</taxon>
        <taxon>Neopterygii</taxon>
        <taxon>Teleostei</taxon>
        <taxon>Ostariophysi</taxon>
        <taxon>Cypriniformes</taxon>
        <taxon>Cyprinidae</taxon>
        <taxon>Labeoninae</taxon>
        <taxon>Labeonini</taxon>
        <taxon>Labeo</taxon>
    </lineage>
</organism>
<dbReference type="SMART" id="SM00249">
    <property type="entry name" value="PHD"/>
    <property type="match status" value="6"/>
</dbReference>
<dbReference type="GO" id="GO:0032259">
    <property type="term" value="P:methylation"/>
    <property type="evidence" value="ECO:0007669"/>
    <property type="project" value="UniProtKB-KW"/>
</dbReference>
<evidence type="ECO:0000256" key="7">
    <source>
        <dbReference type="ARBA" id="ARBA00023163"/>
    </source>
</evidence>
<feature type="domain" description="PHD-type" evidence="12">
    <location>
        <begin position="230"/>
        <end position="276"/>
    </location>
</feature>